<dbReference type="STRING" id="692275.M3B197"/>
<dbReference type="GeneID" id="27897824"/>
<dbReference type="Gene3D" id="3.90.400.10">
    <property type="entry name" value="Oligo-1,6-glucosidase, Domain 2"/>
    <property type="match status" value="1"/>
</dbReference>
<feature type="domain" description="Glycosyl hydrolase family 13 catalytic" evidence="5">
    <location>
        <begin position="19"/>
        <end position="462"/>
    </location>
</feature>
<evidence type="ECO:0000313" key="7">
    <source>
        <dbReference type="Proteomes" id="UP000016931"/>
    </source>
</evidence>
<dbReference type="Gene3D" id="3.20.20.80">
    <property type="entry name" value="Glycosidases"/>
    <property type="match status" value="1"/>
</dbReference>
<dbReference type="EMBL" id="KB456263">
    <property type="protein sequence ID" value="EMF13552.1"/>
    <property type="molecule type" value="Genomic_DNA"/>
</dbReference>
<dbReference type="InterPro" id="IPR017853">
    <property type="entry name" value="GH"/>
</dbReference>
<accession>M3B197</accession>
<dbReference type="eggNOG" id="KOG0471">
    <property type="taxonomic scope" value="Eukaryota"/>
</dbReference>
<evidence type="ECO:0000256" key="2">
    <source>
        <dbReference type="ARBA" id="ARBA00022801"/>
    </source>
</evidence>
<proteinExistence type="inferred from homology"/>
<dbReference type="GO" id="GO:0004575">
    <property type="term" value="F:sucrose alpha-glucosidase activity"/>
    <property type="evidence" value="ECO:0007669"/>
    <property type="project" value="TreeGrafter"/>
</dbReference>
<gene>
    <name evidence="6" type="ORF">SEPMUDRAFT_107549</name>
</gene>
<dbReference type="Proteomes" id="UP000016931">
    <property type="component" value="Unassembled WGS sequence"/>
</dbReference>
<comment type="similarity">
    <text evidence="1">Belongs to the glycosyl hydrolase 13 family.</text>
</comment>
<dbReference type="RefSeq" id="XP_016761673.1">
    <property type="nucleotide sequence ID" value="XM_016900687.1"/>
</dbReference>
<dbReference type="GO" id="GO:0033934">
    <property type="term" value="F:glucan 1,4-alpha-maltotriohydrolase activity"/>
    <property type="evidence" value="ECO:0007669"/>
    <property type="project" value="TreeGrafter"/>
</dbReference>
<dbReference type="SMART" id="SM00642">
    <property type="entry name" value="Aamy"/>
    <property type="match status" value="1"/>
</dbReference>
<protein>
    <submittedName>
        <fullName evidence="6">Glycoside hydrolase family 13 protein</fullName>
    </submittedName>
</protein>
<keyword evidence="2 6" id="KW-0378">Hydrolase</keyword>
<evidence type="ECO:0000256" key="3">
    <source>
        <dbReference type="ARBA" id="ARBA00023295"/>
    </source>
</evidence>
<evidence type="ECO:0000256" key="1">
    <source>
        <dbReference type="ARBA" id="ARBA00008061"/>
    </source>
</evidence>
<dbReference type="GO" id="GO:0005987">
    <property type="term" value="P:sucrose catabolic process"/>
    <property type="evidence" value="ECO:0007669"/>
    <property type="project" value="TreeGrafter"/>
</dbReference>
<reference evidence="6 7" key="1">
    <citation type="journal article" date="2012" name="PLoS Pathog.">
        <title>Diverse lifestyles and strategies of plant pathogenesis encoded in the genomes of eighteen Dothideomycetes fungi.</title>
        <authorList>
            <person name="Ohm R.A."/>
            <person name="Feau N."/>
            <person name="Henrissat B."/>
            <person name="Schoch C.L."/>
            <person name="Horwitz B.A."/>
            <person name="Barry K.W."/>
            <person name="Condon B.J."/>
            <person name="Copeland A.C."/>
            <person name="Dhillon B."/>
            <person name="Glaser F."/>
            <person name="Hesse C.N."/>
            <person name="Kosti I."/>
            <person name="LaButti K."/>
            <person name="Lindquist E.A."/>
            <person name="Lucas S."/>
            <person name="Salamov A.A."/>
            <person name="Bradshaw R.E."/>
            <person name="Ciuffetti L."/>
            <person name="Hamelin R.C."/>
            <person name="Kema G.H.J."/>
            <person name="Lawrence C."/>
            <person name="Scott J.A."/>
            <person name="Spatafora J.W."/>
            <person name="Turgeon B.G."/>
            <person name="de Wit P.J.G.M."/>
            <person name="Zhong S."/>
            <person name="Goodwin S.B."/>
            <person name="Grigoriev I.V."/>
        </authorList>
    </citation>
    <scope>NUCLEOTIDE SEQUENCE [LARGE SCALE GENOMIC DNA]</scope>
    <source>
        <strain evidence="6 7">SO2202</strain>
    </source>
</reference>
<evidence type="ECO:0000313" key="6">
    <source>
        <dbReference type="EMBL" id="EMF13552.1"/>
    </source>
</evidence>
<dbReference type="OrthoDB" id="1740265at2759"/>
<dbReference type="InterPro" id="IPR045857">
    <property type="entry name" value="O16G_dom_2"/>
</dbReference>
<dbReference type="CDD" id="cd11333">
    <property type="entry name" value="AmyAc_SI_OligoGlu_DGase"/>
    <property type="match status" value="1"/>
</dbReference>
<keyword evidence="7" id="KW-1185">Reference proteome</keyword>
<dbReference type="OMA" id="QWYYHKF"/>
<keyword evidence="3" id="KW-0326">Glycosidase</keyword>
<dbReference type="GO" id="GO:0000025">
    <property type="term" value="P:maltose catabolic process"/>
    <property type="evidence" value="ECO:0007669"/>
    <property type="project" value="TreeGrafter"/>
</dbReference>
<dbReference type="SUPFAM" id="SSF51445">
    <property type="entry name" value="(Trans)glycosidases"/>
    <property type="match status" value="1"/>
</dbReference>
<dbReference type="Pfam" id="PF00128">
    <property type="entry name" value="Alpha-amylase"/>
    <property type="match status" value="1"/>
</dbReference>
<sequence>MPTHTSSKPKWWQTATIYELYPSSFKDSNSDGIGDIPGIISKIPYLASLGINAVWLAACHKSGKIDMGYDVVDYREVDRQYGTVEDLEHLIAELNRVGIKLIMDMVVNHTSDQHAWFQESRSSLTNSKRDWYIWRKGGHDDSKEDGRKQHIPPNNWESIFTGSAWTYDEGTDEWYLRIFSKEQPDLNWSNPEVREAVYDEMRFWLEKGVAGFRLDVINIISKAEDLELWNAESVNEKVFEQPAYGLYCNGPRVHEFLREMREEVLDRYSEQDERMAVGEVIVTSEPKEVRCYVEPGRKELNMVYQYDLFDVDSGLSGKFSASLSSKEDILRKVKKIVTKWQTELAFSKGGWNTVWLESHDTARSISRFGDGSSKNRCKVAKMLALLQTTLSGTLFIYQGQELGLVNLSDEISIEKYPDVETKKAWEACYRSRRLAHSAEDYSDVDMSDFEEQIRMKARDHARMPLPWTSASSRPNAGFSDAEEGHTWSPMNTDSESCNIEQQNSDPDSVLNFWRKQISFRQKHPETMILGDFEIVSHDERLDDDDEYEVMAYWKKPILTRNESNEKAILVILNLTGNENVVFPLPPIPGGGKHDDGKLATYVWLGGTGEEGRSVNHRVLSDRSDIVLGAYEGLMLGYSKR</sequence>
<dbReference type="HOGENOM" id="CLU_006462_2_3_1"/>
<name>M3B197_SPHMS</name>
<dbReference type="GO" id="GO:0004556">
    <property type="term" value="F:alpha-amylase activity"/>
    <property type="evidence" value="ECO:0007669"/>
    <property type="project" value="TreeGrafter"/>
</dbReference>
<dbReference type="PANTHER" id="PTHR10357:SF179">
    <property type="entry name" value="NEUTRAL AND BASIC AMINO ACID TRANSPORT PROTEIN RBAT"/>
    <property type="match status" value="1"/>
</dbReference>
<dbReference type="AlphaFoldDB" id="M3B197"/>
<keyword evidence="4" id="KW-0462">Maltose metabolism</keyword>
<evidence type="ECO:0000256" key="4">
    <source>
        <dbReference type="ARBA" id="ARBA00026248"/>
    </source>
</evidence>
<dbReference type="GO" id="GO:0004574">
    <property type="term" value="F:oligo-1,6-glucosidase activity"/>
    <property type="evidence" value="ECO:0007669"/>
    <property type="project" value="TreeGrafter"/>
</dbReference>
<dbReference type="InterPro" id="IPR006047">
    <property type="entry name" value="GH13_cat_dom"/>
</dbReference>
<dbReference type="FunFam" id="3.90.400.10:FF:000004">
    <property type="entry name" value="Oligo-1,6-glucosidase"/>
    <property type="match status" value="1"/>
</dbReference>
<dbReference type="FunFam" id="3.20.20.80:FF:000064">
    <property type="entry name" value="Oligo-1,6-glucosidase"/>
    <property type="match status" value="1"/>
</dbReference>
<dbReference type="PANTHER" id="PTHR10357">
    <property type="entry name" value="ALPHA-AMYLASE FAMILY MEMBER"/>
    <property type="match status" value="1"/>
</dbReference>
<organism evidence="6 7">
    <name type="scientific">Sphaerulina musiva (strain SO2202)</name>
    <name type="common">Poplar stem canker fungus</name>
    <name type="synonym">Septoria musiva</name>
    <dbReference type="NCBI Taxonomy" id="692275"/>
    <lineage>
        <taxon>Eukaryota</taxon>
        <taxon>Fungi</taxon>
        <taxon>Dikarya</taxon>
        <taxon>Ascomycota</taxon>
        <taxon>Pezizomycotina</taxon>
        <taxon>Dothideomycetes</taxon>
        <taxon>Dothideomycetidae</taxon>
        <taxon>Mycosphaerellales</taxon>
        <taxon>Mycosphaerellaceae</taxon>
        <taxon>Sphaerulina</taxon>
    </lineage>
</organism>
<evidence type="ECO:0000259" key="5">
    <source>
        <dbReference type="SMART" id="SM00642"/>
    </source>
</evidence>